<evidence type="ECO:0000313" key="2">
    <source>
        <dbReference type="Proteomes" id="UP000003586"/>
    </source>
</evidence>
<protein>
    <submittedName>
        <fullName evidence="1">Uncharacterized protein</fullName>
    </submittedName>
</protein>
<name>W0F5T6_9BACT</name>
<dbReference type="EMBL" id="CP007035">
    <property type="protein sequence ID" value="AHF17163.1"/>
    <property type="molecule type" value="Genomic_DNA"/>
</dbReference>
<dbReference type="STRING" id="929713.NIASO_02810"/>
<dbReference type="KEGG" id="nso:NIASO_02810"/>
<dbReference type="HOGENOM" id="CLU_3138229_0_0_10"/>
<sequence>MYKTRQNYARNPFYLQNILQVTAVIKKRARIPPWVPGLKCSFMRFVYWG</sequence>
<proteinExistence type="predicted"/>
<accession>W0F5T6</accession>
<gene>
    <name evidence="1" type="ORF">NIASO_02810</name>
</gene>
<organism evidence="1 2">
    <name type="scientific">Niabella soli DSM 19437</name>
    <dbReference type="NCBI Taxonomy" id="929713"/>
    <lineage>
        <taxon>Bacteria</taxon>
        <taxon>Pseudomonadati</taxon>
        <taxon>Bacteroidota</taxon>
        <taxon>Chitinophagia</taxon>
        <taxon>Chitinophagales</taxon>
        <taxon>Chitinophagaceae</taxon>
        <taxon>Niabella</taxon>
    </lineage>
</organism>
<reference evidence="1 2" key="1">
    <citation type="submission" date="2013-12" db="EMBL/GenBank/DDBJ databases">
        <authorList>
            <consortium name="DOE Joint Genome Institute"/>
            <person name="Eisen J."/>
            <person name="Huntemann M."/>
            <person name="Han J."/>
            <person name="Chen A."/>
            <person name="Kyrpides N."/>
            <person name="Mavromatis K."/>
            <person name="Markowitz V."/>
            <person name="Palaniappan K."/>
            <person name="Ivanova N."/>
            <person name="Schaumberg A."/>
            <person name="Pati A."/>
            <person name="Liolios K."/>
            <person name="Nordberg H.P."/>
            <person name="Cantor M.N."/>
            <person name="Hua S.X."/>
            <person name="Woyke T."/>
        </authorList>
    </citation>
    <scope>NUCLEOTIDE SEQUENCE [LARGE SCALE GENOMIC DNA]</scope>
    <source>
        <strain evidence="2">DSM 19437</strain>
    </source>
</reference>
<keyword evidence="2" id="KW-1185">Reference proteome</keyword>
<evidence type="ECO:0000313" key="1">
    <source>
        <dbReference type="EMBL" id="AHF17163.1"/>
    </source>
</evidence>
<dbReference type="AlphaFoldDB" id="W0F5T6"/>
<dbReference type="Proteomes" id="UP000003586">
    <property type="component" value="Chromosome"/>
</dbReference>